<dbReference type="EMBL" id="REGN01001486">
    <property type="protein sequence ID" value="RNA34395.1"/>
    <property type="molecule type" value="Genomic_DNA"/>
</dbReference>
<evidence type="ECO:0000313" key="1">
    <source>
        <dbReference type="EMBL" id="RNA34395.1"/>
    </source>
</evidence>
<keyword evidence="2" id="KW-1185">Reference proteome</keyword>
<name>A0A3M7SFE1_BRAPC</name>
<proteinExistence type="predicted"/>
<reference evidence="1 2" key="1">
    <citation type="journal article" date="2018" name="Sci. Rep.">
        <title>Genomic signatures of local adaptation to the degree of environmental predictability in rotifers.</title>
        <authorList>
            <person name="Franch-Gras L."/>
            <person name="Hahn C."/>
            <person name="Garcia-Roger E.M."/>
            <person name="Carmona M.J."/>
            <person name="Serra M."/>
            <person name="Gomez A."/>
        </authorList>
    </citation>
    <scope>NUCLEOTIDE SEQUENCE [LARGE SCALE GENOMIC DNA]</scope>
    <source>
        <strain evidence="1">HYR1</strain>
    </source>
</reference>
<sequence length="154" mass="16838">MHPYLPGVVIAMASMARAALHLTTEPTSKAMVSSLRASFFPSKGMLRSNISRAALALIVCDSCFSKLVKTSIALASRAWLVSTCMQKCRVSKIRSLMSSSSVFNLSTRVLIKFKLTIPSEPNENSEIISTALCEFLRAITSLSSKRTDKFLTMP</sequence>
<dbReference type="Proteomes" id="UP000276133">
    <property type="component" value="Unassembled WGS sequence"/>
</dbReference>
<evidence type="ECO:0000313" key="2">
    <source>
        <dbReference type="Proteomes" id="UP000276133"/>
    </source>
</evidence>
<dbReference type="AlphaFoldDB" id="A0A3M7SFE1"/>
<comment type="caution">
    <text evidence="1">The sequence shown here is derived from an EMBL/GenBank/DDBJ whole genome shotgun (WGS) entry which is preliminary data.</text>
</comment>
<organism evidence="1 2">
    <name type="scientific">Brachionus plicatilis</name>
    <name type="common">Marine rotifer</name>
    <name type="synonym">Brachionus muelleri</name>
    <dbReference type="NCBI Taxonomy" id="10195"/>
    <lineage>
        <taxon>Eukaryota</taxon>
        <taxon>Metazoa</taxon>
        <taxon>Spiralia</taxon>
        <taxon>Gnathifera</taxon>
        <taxon>Rotifera</taxon>
        <taxon>Eurotatoria</taxon>
        <taxon>Monogononta</taxon>
        <taxon>Pseudotrocha</taxon>
        <taxon>Ploima</taxon>
        <taxon>Brachionidae</taxon>
        <taxon>Brachionus</taxon>
    </lineage>
</organism>
<protein>
    <submittedName>
        <fullName evidence="1">Uncharacterized protein</fullName>
    </submittedName>
</protein>
<gene>
    <name evidence="1" type="ORF">BpHYR1_042176</name>
</gene>
<accession>A0A3M7SFE1</accession>